<organism evidence="2 3">
    <name type="scientific">Lacticaseibacillus suilingensis</name>
    <dbReference type="NCBI Taxonomy" id="2799577"/>
    <lineage>
        <taxon>Bacteria</taxon>
        <taxon>Bacillati</taxon>
        <taxon>Bacillota</taxon>
        <taxon>Bacilli</taxon>
        <taxon>Lactobacillales</taxon>
        <taxon>Lactobacillaceae</taxon>
        <taxon>Lacticaseibacillus</taxon>
    </lineage>
</organism>
<feature type="transmembrane region" description="Helical" evidence="1">
    <location>
        <begin position="6"/>
        <end position="27"/>
    </location>
</feature>
<sequence length="101" mass="11157">MTDLMFEDALLLVLIGFAIWIIINGIYKKKIRNVQGQPMIAGEALFVVTVAQNKFVEYYSEYDGDYSISGDNSHVFGLYKDAKNCADAVGGQVVALMVAQK</sequence>
<dbReference type="RefSeq" id="WP_204119867.1">
    <property type="nucleotide sequence ID" value="NZ_BOLV01000035.1"/>
</dbReference>
<comment type="caution">
    <text evidence="2">The sequence shown here is derived from an EMBL/GenBank/DDBJ whole genome shotgun (WGS) entry which is preliminary data.</text>
</comment>
<keyword evidence="1" id="KW-0472">Membrane</keyword>
<dbReference type="Proteomes" id="UP001597199">
    <property type="component" value="Unassembled WGS sequence"/>
</dbReference>
<reference evidence="3" key="1">
    <citation type="journal article" date="2019" name="Int. J. Syst. Evol. Microbiol.">
        <title>The Global Catalogue of Microorganisms (GCM) 10K type strain sequencing project: providing services to taxonomists for standard genome sequencing and annotation.</title>
        <authorList>
            <consortium name="The Broad Institute Genomics Platform"/>
            <consortium name="The Broad Institute Genome Sequencing Center for Infectious Disease"/>
            <person name="Wu L."/>
            <person name="Ma J."/>
        </authorList>
    </citation>
    <scope>NUCLEOTIDE SEQUENCE [LARGE SCALE GENOMIC DNA]</scope>
    <source>
        <strain evidence="3">CCM 9110</strain>
    </source>
</reference>
<evidence type="ECO:0000313" key="2">
    <source>
        <dbReference type="EMBL" id="MFD1399860.1"/>
    </source>
</evidence>
<protein>
    <submittedName>
        <fullName evidence="2">Uncharacterized protein</fullName>
    </submittedName>
</protein>
<proteinExistence type="predicted"/>
<gene>
    <name evidence="2" type="ORF">ACFQ41_11120</name>
</gene>
<evidence type="ECO:0000256" key="1">
    <source>
        <dbReference type="SAM" id="Phobius"/>
    </source>
</evidence>
<keyword evidence="1" id="KW-1133">Transmembrane helix</keyword>
<keyword evidence="3" id="KW-1185">Reference proteome</keyword>
<name>A0ABW4BH75_9LACO</name>
<accession>A0ABW4BH75</accession>
<dbReference type="EMBL" id="JBHTOA010000044">
    <property type="protein sequence ID" value="MFD1399860.1"/>
    <property type="molecule type" value="Genomic_DNA"/>
</dbReference>
<keyword evidence="1" id="KW-0812">Transmembrane</keyword>
<evidence type="ECO:0000313" key="3">
    <source>
        <dbReference type="Proteomes" id="UP001597199"/>
    </source>
</evidence>